<dbReference type="EMBL" id="PVTK01000002">
    <property type="protein sequence ID" value="PRY65753.1"/>
    <property type="molecule type" value="Genomic_DNA"/>
</dbReference>
<sequence length="165" mass="17559">MMTHVIEKAANVPATGPLADALAMRGKLMDLTQASYEAALLPGDEGQVPAIVRAALACRMARICQQAGLSRHYADLLQGYGSDADPYQLAEPGTKPPESDKRLGAMVAYVDLVTQSPRDATKEDIQALMQAGIEEADIVRLAGLVAFVNYQLRVTAVLSVMGETS</sequence>
<dbReference type="AlphaFoldDB" id="A0A2T0V6F6"/>
<dbReference type="SUPFAM" id="SSF69118">
    <property type="entry name" value="AhpD-like"/>
    <property type="match status" value="1"/>
</dbReference>
<evidence type="ECO:0000313" key="1">
    <source>
        <dbReference type="EMBL" id="PRY65753.1"/>
    </source>
</evidence>
<proteinExistence type="predicted"/>
<protein>
    <submittedName>
        <fullName evidence="1">Uncharacterized protein YciW</fullName>
    </submittedName>
</protein>
<comment type="caution">
    <text evidence="1">The sequence shown here is derived from an EMBL/GenBank/DDBJ whole genome shotgun (WGS) entry which is preliminary data.</text>
</comment>
<dbReference type="Gene3D" id="1.20.1290.10">
    <property type="entry name" value="AhpD-like"/>
    <property type="match status" value="1"/>
</dbReference>
<reference evidence="1 2" key="1">
    <citation type="submission" date="2018-03" db="EMBL/GenBank/DDBJ databases">
        <title>Genomic Encyclopedia of Type Strains, Phase III (KMG-III): the genomes of soil and plant-associated and newly described type strains.</title>
        <authorList>
            <person name="Whitman W."/>
        </authorList>
    </citation>
    <scope>NUCLEOTIDE SEQUENCE [LARGE SCALE GENOMIC DNA]</scope>
    <source>
        <strain evidence="1 2">CGMCC 1.12152</strain>
    </source>
</reference>
<keyword evidence="2" id="KW-1185">Reference proteome</keyword>
<name>A0A2T0V6F6_9GAMM</name>
<organism evidence="1 2">
    <name type="scientific">Vreelandella songnenensis</name>
    <dbReference type="NCBI Taxonomy" id="1176243"/>
    <lineage>
        <taxon>Bacteria</taxon>
        <taxon>Pseudomonadati</taxon>
        <taxon>Pseudomonadota</taxon>
        <taxon>Gammaproteobacteria</taxon>
        <taxon>Oceanospirillales</taxon>
        <taxon>Halomonadaceae</taxon>
        <taxon>Vreelandella</taxon>
    </lineage>
</organism>
<gene>
    <name evidence="1" type="ORF">B0H98_102283</name>
</gene>
<dbReference type="Proteomes" id="UP000237647">
    <property type="component" value="Unassembled WGS sequence"/>
</dbReference>
<dbReference type="InterPro" id="IPR029032">
    <property type="entry name" value="AhpD-like"/>
</dbReference>
<evidence type="ECO:0000313" key="2">
    <source>
        <dbReference type="Proteomes" id="UP000237647"/>
    </source>
</evidence>
<accession>A0A2T0V6F6</accession>